<dbReference type="Pfam" id="PF01527">
    <property type="entry name" value="HTH_Tnp_1"/>
    <property type="match status" value="1"/>
</dbReference>
<dbReference type="InterPro" id="IPR009057">
    <property type="entry name" value="Homeodomain-like_sf"/>
</dbReference>
<dbReference type="GO" id="GO:0006313">
    <property type="term" value="P:DNA transposition"/>
    <property type="evidence" value="ECO:0007669"/>
    <property type="project" value="InterPro"/>
</dbReference>
<feature type="coiled-coil region" evidence="1">
    <location>
        <begin position="63"/>
        <end position="90"/>
    </location>
</feature>
<dbReference type="OrthoDB" id="4426778at2"/>
<evidence type="ECO:0000256" key="1">
    <source>
        <dbReference type="SAM" id="Coils"/>
    </source>
</evidence>
<name>A0A2C8ZVF8_9MICO</name>
<protein>
    <submittedName>
        <fullName evidence="2">Transposase</fullName>
    </submittedName>
</protein>
<dbReference type="InterPro" id="IPR002514">
    <property type="entry name" value="Transposase_8"/>
</dbReference>
<dbReference type="InterPro" id="IPR036388">
    <property type="entry name" value="WH-like_DNA-bd_sf"/>
</dbReference>
<dbReference type="RefSeq" id="WP_143544690.1">
    <property type="nucleotide sequence ID" value="NZ_BMLC01000005.1"/>
</dbReference>
<sequence length="104" mass="12072">MPNKHPLEVRQPATQMALDRLRNYPSPWAACRDLGEKLNVGPETLRKWVRRAQPDAGTKSGPSSLELEEIRRLRKEVRELKETNEILKVAAFFFARELDPRRHG</sequence>
<dbReference type="GO" id="GO:0003677">
    <property type="term" value="F:DNA binding"/>
    <property type="evidence" value="ECO:0007669"/>
    <property type="project" value="InterPro"/>
</dbReference>
<keyword evidence="1" id="KW-0175">Coiled coil</keyword>
<reference evidence="2 3" key="1">
    <citation type="submission" date="2017-09" db="EMBL/GenBank/DDBJ databases">
        <authorList>
            <person name="Ehlers B."/>
            <person name="Leendertz F.H."/>
        </authorList>
    </citation>
    <scope>NUCLEOTIDE SEQUENCE [LARGE SCALE GENOMIC DNA]</scope>
    <source>
        <strain evidence="2 3">CGMCC 1.05381</strain>
    </source>
</reference>
<gene>
    <name evidence="2" type="ORF">SAMN06296378_2056</name>
</gene>
<dbReference type="SUPFAM" id="SSF46689">
    <property type="entry name" value="Homeodomain-like"/>
    <property type="match status" value="1"/>
</dbReference>
<evidence type="ECO:0000313" key="2">
    <source>
        <dbReference type="EMBL" id="SOE69780.1"/>
    </source>
</evidence>
<organism evidence="2 3">
    <name type="scientific">Salinibacterium xinjiangense</name>
    <dbReference type="NCBI Taxonomy" id="386302"/>
    <lineage>
        <taxon>Bacteria</taxon>
        <taxon>Bacillati</taxon>
        <taxon>Actinomycetota</taxon>
        <taxon>Actinomycetes</taxon>
        <taxon>Micrococcales</taxon>
        <taxon>Microbacteriaceae</taxon>
        <taxon>Salinibacterium</taxon>
    </lineage>
</organism>
<proteinExistence type="predicted"/>
<accession>A0A2C8ZVF8</accession>
<dbReference type="EMBL" id="OCST01000004">
    <property type="protein sequence ID" value="SOE69780.1"/>
    <property type="molecule type" value="Genomic_DNA"/>
</dbReference>
<evidence type="ECO:0000313" key="3">
    <source>
        <dbReference type="Proteomes" id="UP000219440"/>
    </source>
</evidence>
<dbReference type="Gene3D" id="1.10.10.10">
    <property type="entry name" value="Winged helix-like DNA-binding domain superfamily/Winged helix DNA-binding domain"/>
    <property type="match status" value="1"/>
</dbReference>
<dbReference type="Proteomes" id="UP000219440">
    <property type="component" value="Unassembled WGS sequence"/>
</dbReference>
<dbReference type="AlphaFoldDB" id="A0A2C8ZVF8"/>
<dbReference type="GO" id="GO:0004803">
    <property type="term" value="F:transposase activity"/>
    <property type="evidence" value="ECO:0007669"/>
    <property type="project" value="InterPro"/>
</dbReference>
<keyword evidence="3" id="KW-1185">Reference proteome</keyword>